<dbReference type="InterPro" id="IPR036890">
    <property type="entry name" value="HATPase_C_sf"/>
</dbReference>
<keyword evidence="4 8" id="KW-0418">Kinase</keyword>
<dbReference type="OrthoDB" id="9766459at2"/>
<dbReference type="InterPro" id="IPR003594">
    <property type="entry name" value="HATPase_dom"/>
</dbReference>
<keyword evidence="9" id="KW-1185">Reference proteome</keyword>
<feature type="domain" description="Histidine kinase" evidence="6">
    <location>
        <begin position="152"/>
        <end position="368"/>
    </location>
</feature>
<dbReference type="PROSITE" id="PS50112">
    <property type="entry name" value="PAS"/>
    <property type="match status" value="1"/>
</dbReference>
<dbReference type="GO" id="GO:0016020">
    <property type="term" value="C:membrane"/>
    <property type="evidence" value="ECO:0007669"/>
    <property type="project" value="UniProtKB-SubCell"/>
</dbReference>
<dbReference type="SMART" id="SM00091">
    <property type="entry name" value="PAS"/>
    <property type="match status" value="1"/>
</dbReference>
<gene>
    <name evidence="8" type="ORF">NITGR_460008</name>
</gene>
<evidence type="ECO:0000256" key="2">
    <source>
        <dbReference type="ARBA" id="ARBA00012438"/>
    </source>
</evidence>
<dbReference type="InterPro" id="IPR035965">
    <property type="entry name" value="PAS-like_dom_sf"/>
</dbReference>
<evidence type="ECO:0000259" key="7">
    <source>
        <dbReference type="PROSITE" id="PS50112"/>
    </source>
</evidence>
<dbReference type="PANTHER" id="PTHR42878">
    <property type="entry name" value="TWO-COMPONENT HISTIDINE KINASE"/>
    <property type="match status" value="1"/>
</dbReference>
<evidence type="ECO:0000256" key="4">
    <source>
        <dbReference type="ARBA" id="ARBA00022777"/>
    </source>
</evidence>
<evidence type="ECO:0000256" key="3">
    <source>
        <dbReference type="ARBA" id="ARBA00022679"/>
    </source>
</evidence>
<keyword evidence="3 8" id="KW-0808">Transferase</keyword>
<feature type="domain" description="PAS" evidence="7">
    <location>
        <begin position="13"/>
        <end position="83"/>
    </location>
</feature>
<evidence type="ECO:0000313" key="8">
    <source>
        <dbReference type="EMBL" id="CCQ90879.1"/>
    </source>
</evidence>
<dbReference type="GO" id="GO:0004673">
    <property type="term" value="F:protein histidine kinase activity"/>
    <property type="evidence" value="ECO:0007669"/>
    <property type="project" value="UniProtKB-EC"/>
</dbReference>
<dbReference type="InterPro" id="IPR000014">
    <property type="entry name" value="PAS"/>
</dbReference>
<dbReference type="Proteomes" id="UP000011704">
    <property type="component" value="Unassembled WGS sequence"/>
</dbReference>
<dbReference type="SUPFAM" id="SSF55785">
    <property type="entry name" value="PYP-like sensor domain (PAS domain)"/>
    <property type="match status" value="1"/>
</dbReference>
<keyword evidence="5" id="KW-0472">Membrane</keyword>
<comment type="caution">
    <text evidence="8">The sequence shown here is derived from an EMBL/GenBank/DDBJ whole genome shotgun (WGS) entry which is preliminary data.</text>
</comment>
<dbReference type="SMART" id="SM00387">
    <property type="entry name" value="HATPase_c"/>
    <property type="match status" value="1"/>
</dbReference>
<name>M1Z034_NITG3</name>
<sequence length="376" mass="41159">MNSWQANGTLEVTGEFLRDVLEACPQGVVCTNATGMVIWANSRAGEMLGFLHEPIDHHLMDEFLEPGHLSAYHEVLDRQVKTKASSRTLDLKMAGLGGKFFDAEIGLRAMTHEGVLMVVHTIFPREPKRSSSHARQNGSIAGEKQFEMLMDRVQRHLPGPVGEMVVLSYQALRNFEKNGDREGMAKVQELERTAGDLTRLLTEMGLNEALVPNSGPLRMKVALDQVVSRVAVEVSDLLQSPPNRMEVGYLPVVEGDPEKFYLLFRHLIANAVAFRKKQCPLAITVDSFQGGSGVWHILVKDNGIGFDNKDSDRIFEPFVQLGPAGERLGSGLGLTVCQRIVTEMGGKISALAEKGEGTTVILTFPGQAEVKEGAGI</sequence>
<dbReference type="Gene3D" id="3.30.450.20">
    <property type="entry name" value="PAS domain"/>
    <property type="match status" value="1"/>
</dbReference>
<dbReference type="InterPro" id="IPR005467">
    <property type="entry name" value="His_kinase_dom"/>
</dbReference>
<dbReference type="PANTHER" id="PTHR42878:SF15">
    <property type="entry name" value="BACTERIOPHYTOCHROME"/>
    <property type="match status" value="1"/>
</dbReference>
<dbReference type="GO" id="GO:0000156">
    <property type="term" value="F:phosphorelay response regulator activity"/>
    <property type="evidence" value="ECO:0007669"/>
    <property type="project" value="TreeGrafter"/>
</dbReference>
<dbReference type="InterPro" id="IPR050351">
    <property type="entry name" value="BphY/WalK/GraS-like"/>
</dbReference>
<dbReference type="InterPro" id="IPR004358">
    <property type="entry name" value="Sig_transdc_His_kin-like_C"/>
</dbReference>
<organism evidence="8 9">
    <name type="scientific">Nitrospina gracilis (strain 3/211)</name>
    <dbReference type="NCBI Taxonomy" id="1266370"/>
    <lineage>
        <taxon>Bacteria</taxon>
        <taxon>Pseudomonadati</taxon>
        <taxon>Nitrospinota/Tectimicrobiota group</taxon>
        <taxon>Nitrospinota</taxon>
        <taxon>Nitrospinia</taxon>
        <taxon>Nitrospinales</taxon>
        <taxon>Nitrospinaceae</taxon>
        <taxon>Nitrospina</taxon>
    </lineage>
</organism>
<accession>M1Z034</accession>
<evidence type="ECO:0000259" key="6">
    <source>
        <dbReference type="PROSITE" id="PS50109"/>
    </source>
</evidence>
<proteinExistence type="predicted"/>
<dbReference type="AlphaFoldDB" id="M1Z034"/>
<dbReference type="CDD" id="cd00130">
    <property type="entry name" value="PAS"/>
    <property type="match status" value="1"/>
</dbReference>
<dbReference type="GO" id="GO:0030295">
    <property type="term" value="F:protein kinase activator activity"/>
    <property type="evidence" value="ECO:0007669"/>
    <property type="project" value="TreeGrafter"/>
</dbReference>
<comment type="catalytic activity">
    <reaction evidence="1">
        <text>ATP + protein L-histidine = ADP + protein N-phospho-L-histidine.</text>
        <dbReference type="EC" id="2.7.13.3"/>
    </reaction>
</comment>
<protein>
    <recommendedName>
        <fullName evidence="2">histidine kinase</fullName>
        <ecNumber evidence="2">2.7.13.3</ecNumber>
    </recommendedName>
</protein>
<dbReference type="RefSeq" id="WP_005008971.1">
    <property type="nucleotide sequence ID" value="NZ_HG422173.1"/>
</dbReference>
<dbReference type="EMBL" id="CAQJ01000051">
    <property type="protein sequence ID" value="CCQ90879.1"/>
    <property type="molecule type" value="Genomic_DNA"/>
</dbReference>
<reference evidence="8 9" key="1">
    <citation type="journal article" date="2013" name="Front. Microbiol.">
        <title>The genome of Nitrospina gracilis illuminates the metabolism and evolution of the major marine nitrite oxidizer.</title>
        <authorList>
            <person name="Luecker S."/>
            <person name="Nowka B."/>
            <person name="Rattei T."/>
            <person name="Spieck E."/>
            <person name="and Daims H."/>
        </authorList>
    </citation>
    <scope>NUCLEOTIDE SEQUENCE [LARGE SCALE GENOMIC DNA]</scope>
    <source>
        <strain evidence="8 9">3/211</strain>
    </source>
</reference>
<dbReference type="SUPFAM" id="SSF55874">
    <property type="entry name" value="ATPase domain of HSP90 chaperone/DNA topoisomerase II/histidine kinase"/>
    <property type="match status" value="1"/>
</dbReference>
<dbReference type="Pfam" id="PF13188">
    <property type="entry name" value="PAS_8"/>
    <property type="match status" value="1"/>
</dbReference>
<dbReference type="Gene3D" id="3.30.565.10">
    <property type="entry name" value="Histidine kinase-like ATPase, C-terminal domain"/>
    <property type="match status" value="1"/>
</dbReference>
<dbReference type="STRING" id="1266370.NITGR_460008"/>
<evidence type="ECO:0000256" key="1">
    <source>
        <dbReference type="ARBA" id="ARBA00000085"/>
    </source>
</evidence>
<evidence type="ECO:0000256" key="5">
    <source>
        <dbReference type="ARBA" id="ARBA00023136"/>
    </source>
</evidence>
<dbReference type="PRINTS" id="PR00344">
    <property type="entry name" value="BCTRLSENSOR"/>
</dbReference>
<dbReference type="Pfam" id="PF02518">
    <property type="entry name" value="HATPase_c"/>
    <property type="match status" value="1"/>
</dbReference>
<dbReference type="InParanoid" id="M1Z034"/>
<dbReference type="HOGENOM" id="CLU_735354_0_0_0"/>
<dbReference type="PROSITE" id="PS50109">
    <property type="entry name" value="HIS_KIN"/>
    <property type="match status" value="1"/>
</dbReference>
<dbReference type="GO" id="GO:0007234">
    <property type="term" value="P:osmosensory signaling via phosphorelay pathway"/>
    <property type="evidence" value="ECO:0007669"/>
    <property type="project" value="TreeGrafter"/>
</dbReference>
<evidence type="ECO:0000313" key="9">
    <source>
        <dbReference type="Proteomes" id="UP000011704"/>
    </source>
</evidence>
<dbReference type="EC" id="2.7.13.3" evidence="2"/>